<dbReference type="Proteomes" id="UP000541444">
    <property type="component" value="Unassembled WGS sequence"/>
</dbReference>
<accession>A0A7J7NAI4</accession>
<dbReference type="Gene3D" id="1.20.120.790">
    <property type="entry name" value="Heat shock protein 90, C-terminal domain"/>
    <property type="match status" value="1"/>
</dbReference>
<protein>
    <recommendedName>
        <fullName evidence="5">Heat shock protein 90</fullName>
    </recommendedName>
</protein>
<keyword evidence="2" id="KW-0143">Chaperone</keyword>
<evidence type="ECO:0000313" key="3">
    <source>
        <dbReference type="EMBL" id="KAF6164147.1"/>
    </source>
</evidence>
<dbReference type="InterPro" id="IPR001404">
    <property type="entry name" value="Hsp90_fam"/>
</dbReference>
<evidence type="ECO:0008006" key="5">
    <source>
        <dbReference type="Google" id="ProtNLM"/>
    </source>
</evidence>
<proteinExistence type="inferred from homology"/>
<dbReference type="Pfam" id="PF00183">
    <property type="entry name" value="HSP90"/>
    <property type="match status" value="1"/>
</dbReference>
<dbReference type="EMBL" id="JACGCM010000938">
    <property type="protein sequence ID" value="KAF6164147.1"/>
    <property type="molecule type" value="Genomic_DNA"/>
</dbReference>
<dbReference type="OrthoDB" id="1744115at2759"/>
<reference evidence="3 4" key="1">
    <citation type="journal article" date="2020" name="IScience">
        <title>Genome Sequencing of the Endangered Kingdonia uniflora (Circaeasteraceae, Ranunculales) Reveals Potential Mechanisms of Evolutionary Specialization.</title>
        <authorList>
            <person name="Sun Y."/>
            <person name="Deng T."/>
            <person name="Zhang A."/>
            <person name="Moore M.J."/>
            <person name="Landis J.B."/>
            <person name="Lin N."/>
            <person name="Zhang H."/>
            <person name="Zhang X."/>
            <person name="Huang J."/>
            <person name="Zhang X."/>
            <person name="Sun H."/>
            <person name="Wang H."/>
        </authorList>
    </citation>
    <scope>NUCLEOTIDE SEQUENCE [LARGE SCALE GENOMIC DNA]</scope>
    <source>
        <strain evidence="3">TB1705</strain>
        <tissue evidence="3">Leaf</tissue>
    </source>
</reference>
<evidence type="ECO:0000256" key="2">
    <source>
        <dbReference type="ARBA" id="ARBA00023186"/>
    </source>
</evidence>
<comment type="similarity">
    <text evidence="1">Belongs to the heat shock protein 90 family.</text>
</comment>
<dbReference type="InterPro" id="IPR037196">
    <property type="entry name" value="HSP90_C"/>
</dbReference>
<dbReference type="GO" id="GO:0016887">
    <property type="term" value="F:ATP hydrolysis activity"/>
    <property type="evidence" value="ECO:0007669"/>
    <property type="project" value="InterPro"/>
</dbReference>
<organism evidence="3 4">
    <name type="scientific">Kingdonia uniflora</name>
    <dbReference type="NCBI Taxonomy" id="39325"/>
    <lineage>
        <taxon>Eukaryota</taxon>
        <taxon>Viridiplantae</taxon>
        <taxon>Streptophyta</taxon>
        <taxon>Embryophyta</taxon>
        <taxon>Tracheophyta</taxon>
        <taxon>Spermatophyta</taxon>
        <taxon>Magnoliopsida</taxon>
        <taxon>Ranunculales</taxon>
        <taxon>Circaeasteraceae</taxon>
        <taxon>Kingdonia</taxon>
    </lineage>
</organism>
<dbReference type="GO" id="GO:0051082">
    <property type="term" value="F:unfolded protein binding"/>
    <property type="evidence" value="ECO:0007669"/>
    <property type="project" value="InterPro"/>
</dbReference>
<dbReference type="GO" id="GO:0140662">
    <property type="term" value="F:ATP-dependent protein folding chaperone"/>
    <property type="evidence" value="ECO:0007669"/>
    <property type="project" value="InterPro"/>
</dbReference>
<gene>
    <name evidence="3" type="ORF">GIB67_010117</name>
</gene>
<keyword evidence="4" id="KW-1185">Reference proteome</keyword>
<sequence length="115" mass="12855">MGGVLIRRRSCNHTLSDENKQAYMRGKKVLEINPRHPIIKELRDDPKEFANSIYSSVKTSLKISSDATVDEEIEADEAEEVETLKEANEEDAAVNEEADTEPSIAIVYVFKSGTV</sequence>
<dbReference type="GO" id="GO:0005524">
    <property type="term" value="F:ATP binding"/>
    <property type="evidence" value="ECO:0007669"/>
    <property type="project" value="InterPro"/>
</dbReference>
<comment type="caution">
    <text evidence="3">The sequence shown here is derived from an EMBL/GenBank/DDBJ whole genome shotgun (WGS) entry which is preliminary data.</text>
</comment>
<evidence type="ECO:0000256" key="1">
    <source>
        <dbReference type="ARBA" id="ARBA00008239"/>
    </source>
</evidence>
<dbReference type="SUPFAM" id="SSF110942">
    <property type="entry name" value="HSP90 C-terminal domain"/>
    <property type="match status" value="1"/>
</dbReference>
<dbReference type="AlphaFoldDB" id="A0A7J7NAI4"/>
<evidence type="ECO:0000313" key="4">
    <source>
        <dbReference type="Proteomes" id="UP000541444"/>
    </source>
</evidence>
<name>A0A7J7NAI4_9MAGN</name>